<dbReference type="AlphaFoldDB" id="A0A1G5CR38"/>
<protein>
    <submittedName>
        <fullName evidence="2">Uncharacterized protein</fullName>
    </submittedName>
</protein>
<organism evidence="2 3">
    <name type="scientific">Alkaliphilus peptidifermentans DSM 18978</name>
    <dbReference type="NCBI Taxonomy" id="1120976"/>
    <lineage>
        <taxon>Bacteria</taxon>
        <taxon>Bacillati</taxon>
        <taxon>Bacillota</taxon>
        <taxon>Clostridia</taxon>
        <taxon>Peptostreptococcales</taxon>
        <taxon>Natronincolaceae</taxon>
        <taxon>Alkaliphilus</taxon>
    </lineage>
</organism>
<evidence type="ECO:0000256" key="1">
    <source>
        <dbReference type="SAM" id="MobiDB-lite"/>
    </source>
</evidence>
<dbReference type="EMBL" id="FMUS01000003">
    <property type="protein sequence ID" value="SCY04923.1"/>
    <property type="molecule type" value="Genomic_DNA"/>
</dbReference>
<keyword evidence="3" id="KW-1185">Reference proteome</keyword>
<evidence type="ECO:0000313" key="3">
    <source>
        <dbReference type="Proteomes" id="UP000198636"/>
    </source>
</evidence>
<name>A0A1G5CR38_9FIRM</name>
<dbReference type="Proteomes" id="UP000198636">
    <property type="component" value="Unassembled WGS sequence"/>
</dbReference>
<accession>A0A1G5CR38</accession>
<dbReference type="RefSeq" id="WP_091540098.1">
    <property type="nucleotide sequence ID" value="NZ_FMUS01000003.1"/>
</dbReference>
<reference evidence="2 3" key="1">
    <citation type="submission" date="2016-10" db="EMBL/GenBank/DDBJ databases">
        <authorList>
            <person name="de Groot N.N."/>
        </authorList>
    </citation>
    <scope>NUCLEOTIDE SEQUENCE [LARGE SCALE GENOMIC DNA]</scope>
    <source>
        <strain evidence="2 3">DSM 18978</strain>
    </source>
</reference>
<sequence>MDGNKARDLKDPIINNSFLQQNWILFLPVMMMASSKIPEVLNFSKVDTMELEKKIRLLNRIKGYMKPEEQNILHRSEMILHIVVKVKSLMEISKMQNHETKYHSLSLDDRKRYMLMDIAEFVDDEKRDVIHKAIELNLKANMMGSKIKELQQLSSAEVSIETIEKYIEIFEPLVEGDIKSKTKELKILIGFLKLMKSISSKEKIDEMDIVNMVKPMVNDEQGESLMKMMQIFKALSTISNEASEKEAGKDLPQLQIGSNEEKKQTANDELSFEYEEKEAQENIDNPL</sequence>
<dbReference type="OrthoDB" id="1951630at2"/>
<feature type="region of interest" description="Disordered" evidence="1">
    <location>
        <begin position="242"/>
        <end position="287"/>
    </location>
</feature>
<dbReference type="STRING" id="1120976.SAMN03080606_00742"/>
<proteinExistence type="predicted"/>
<evidence type="ECO:0000313" key="2">
    <source>
        <dbReference type="EMBL" id="SCY04923.1"/>
    </source>
</evidence>
<gene>
    <name evidence="2" type="ORF">SAMN03080606_00742</name>
</gene>